<reference evidence="25 26" key="1">
    <citation type="journal article" date="2016" name="Nat. Commun.">
        <title>Thousands of microbial genomes shed light on interconnected biogeochemical processes in an aquifer system.</title>
        <authorList>
            <person name="Anantharaman K."/>
            <person name="Brown C.T."/>
            <person name="Hug L.A."/>
            <person name="Sharon I."/>
            <person name="Castelle C.J."/>
            <person name="Probst A.J."/>
            <person name="Thomas B.C."/>
            <person name="Singh A."/>
            <person name="Wilkins M.J."/>
            <person name="Karaoz U."/>
            <person name="Brodie E.L."/>
            <person name="Williams K.H."/>
            <person name="Hubbard S.S."/>
            <person name="Banfield J.F."/>
        </authorList>
    </citation>
    <scope>NUCLEOTIDE SEQUENCE [LARGE SCALE GENOMIC DNA]</scope>
</reference>
<dbReference type="InterPro" id="IPR043519">
    <property type="entry name" value="NT_sf"/>
</dbReference>
<dbReference type="GO" id="GO:0071978">
    <property type="term" value="P:bacterial-type flagellum-dependent swarming motility"/>
    <property type="evidence" value="ECO:0007669"/>
    <property type="project" value="TreeGrafter"/>
</dbReference>
<dbReference type="Proteomes" id="UP000179266">
    <property type="component" value="Unassembled WGS sequence"/>
</dbReference>
<evidence type="ECO:0000259" key="24">
    <source>
        <dbReference type="SMART" id="SM00483"/>
    </source>
</evidence>
<keyword evidence="8" id="KW-0808">Transferase</keyword>
<dbReference type="Gene3D" id="1.10.150.20">
    <property type="entry name" value="5' to 3' exonuclease, C-terminal subdomain"/>
    <property type="match status" value="1"/>
</dbReference>
<keyword evidence="6" id="KW-0488">Methylation</keyword>
<dbReference type="InterPro" id="IPR047967">
    <property type="entry name" value="PolX_PHP"/>
</dbReference>
<comment type="caution">
    <text evidence="25">The sequence shown here is derived from an EMBL/GenBank/DDBJ whole genome shotgun (WGS) entry which is preliminary data.</text>
</comment>
<evidence type="ECO:0000256" key="1">
    <source>
        <dbReference type="ARBA" id="ARBA00001946"/>
    </source>
</evidence>
<evidence type="ECO:0000256" key="7">
    <source>
        <dbReference type="ARBA" id="ARBA00022634"/>
    </source>
</evidence>
<dbReference type="FunFam" id="3.20.20.140:FF:000047">
    <property type="entry name" value="PHP domain-containing protein"/>
    <property type="match status" value="1"/>
</dbReference>
<evidence type="ECO:0000256" key="9">
    <source>
        <dbReference type="ARBA" id="ARBA00022695"/>
    </source>
</evidence>
<dbReference type="InterPro" id="IPR004013">
    <property type="entry name" value="PHP_dom"/>
</dbReference>
<proteinExistence type="predicted"/>
<dbReference type="InterPro" id="IPR029398">
    <property type="entry name" value="PolB_thumb"/>
</dbReference>
<dbReference type="InterPro" id="IPR016195">
    <property type="entry name" value="Pol/histidinol_Pase-like"/>
</dbReference>
<comment type="catalytic activity">
    <reaction evidence="18">
        <text>2'-deoxyribonucleotide-(2'-deoxyribose 5'-phosphate)-2'-deoxyribonucleotide-DNA = a 3'-end 2'-deoxyribonucleotide-(2,3-dehydro-2,3-deoxyribose 5'-phosphate)-DNA + a 5'-end 5'-phospho-2'-deoxyribonucleoside-DNA + H(+)</text>
        <dbReference type="Rhea" id="RHEA:66592"/>
        <dbReference type="Rhea" id="RHEA-COMP:13180"/>
        <dbReference type="Rhea" id="RHEA-COMP:16897"/>
        <dbReference type="Rhea" id="RHEA-COMP:17067"/>
        <dbReference type="ChEBI" id="CHEBI:15378"/>
        <dbReference type="ChEBI" id="CHEBI:136412"/>
        <dbReference type="ChEBI" id="CHEBI:157695"/>
        <dbReference type="ChEBI" id="CHEBI:167181"/>
        <dbReference type="EC" id="4.2.99.18"/>
    </reaction>
</comment>
<dbReference type="GO" id="GO:0003677">
    <property type="term" value="F:DNA binding"/>
    <property type="evidence" value="ECO:0007669"/>
    <property type="project" value="InterPro"/>
</dbReference>
<feature type="domain" description="Helix-hairpin-helix DNA-binding motif class 1" evidence="22">
    <location>
        <begin position="126"/>
        <end position="145"/>
    </location>
</feature>
<dbReference type="CDD" id="cd00141">
    <property type="entry name" value="NT_POLXc"/>
    <property type="match status" value="1"/>
</dbReference>
<dbReference type="GO" id="GO:0006281">
    <property type="term" value="P:DNA repair"/>
    <property type="evidence" value="ECO:0007669"/>
    <property type="project" value="UniProtKB-KW"/>
</dbReference>
<evidence type="ECO:0000259" key="22">
    <source>
        <dbReference type="SMART" id="SM00278"/>
    </source>
</evidence>
<dbReference type="InterPro" id="IPR027421">
    <property type="entry name" value="DNA_pol_lamdba_lyase_dom_sf"/>
</dbReference>
<keyword evidence="7" id="KW-0237">DNA synthesis</keyword>
<dbReference type="InterPro" id="IPR010996">
    <property type="entry name" value="HHH_MUS81"/>
</dbReference>
<dbReference type="InterPro" id="IPR002008">
    <property type="entry name" value="DNA_pol_X_beta-like"/>
</dbReference>
<evidence type="ECO:0000256" key="21">
    <source>
        <dbReference type="ARBA" id="ARBA00049244"/>
    </source>
</evidence>
<keyword evidence="12" id="KW-0832">Ubl conjugation</keyword>
<accession>A0A1F7RRI9</accession>
<dbReference type="GO" id="GO:0140078">
    <property type="term" value="F:class I DNA-(apurinic or apyrimidinic site) endonuclease activity"/>
    <property type="evidence" value="ECO:0007669"/>
    <property type="project" value="UniProtKB-EC"/>
</dbReference>
<feature type="domain" description="Polymerase/histidinol phosphatase N-terminal" evidence="23">
    <location>
        <begin position="337"/>
        <end position="416"/>
    </location>
</feature>
<keyword evidence="15" id="KW-0234">DNA repair</keyword>
<dbReference type="EC" id="4.2.99.18" evidence="4"/>
<dbReference type="SUPFAM" id="SSF47781">
    <property type="entry name" value="RuvA domain 2-like"/>
    <property type="match status" value="1"/>
</dbReference>
<evidence type="ECO:0000256" key="3">
    <source>
        <dbReference type="ARBA" id="ARBA00012417"/>
    </source>
</evidence>
<sequence>MDKKDIASILKDISVLLDLKGENPFKSKAYVNAARIIETVDIDLEQAVRDGTLDTIKGIGKGLAEKITEIILTGESAYYKELKSSFPEELLQLLDIPGLGPKKVKVLYEQLGIKTIGELEYACQENRLIGLPGFGQKSQTNILQGIEHLKKYRSRFLYPVALENAHLIMEYLRDDPKIGKIEVAGSLRRKMETVKDIDLLVSTKYPEEVSDKIAKFQQVETVIAKGDTKTSITLDSGINADLRVVTAEQFPYALHHFTGSKEHNTAMRARAKKSGYKMNEYGLFKEEKLVPCRDETAIFIELGLDYIPPELRENLGEIEAAEQKNLPVLIEEKDISGIFHVHTTFSDGSNTLEELVKACQQKGWKYIGISDHSKTAAYAGGLSIDQIYAQHESIDRLNSNNKKFQIFKGIESDILTNGDLDYPDNILEKFDFIIASVHSNFRMSKKDMTDRIIKALNNPHTTMLGHPTGRLLLSREAYELDMEEVLETAAAMNVMIEINSHPYRLDLDWREVIKAKDKGIMLSVNPDAHNIEGLDDFRYGVGIARKGWLSRDQILNCMDIQTCTTLLKRRKIQ</sequence>
<evidence type="ECO:0000256" key="17">
    <source>
        <dbReference type="ARBA" id="ARBA00035726"/>
    </source>
</evidence>
<organism evidence="25 26">
    <name type="scientific">Candidatus Schekmanbacteria bacterium RBG_13_48_7</name>
    <dbReference type="NCBI Taxonomy" id="1817878"/>
    <lineage>
        <taxon>Bacteria</taxon>
        <taxon>Candidatus Schekmaniibacteriota</taxon>
    </lineage>
</organism>
<dbReference type="Gene3D" id="3.20.20.140">
    <property type="entry name" value="Metal-dependent hydrolases"/>
    <property type="match status" value="1"/>
</dbReference>
<dbReference type="Gene3D" id="1.10.150.110">
    <property type="entry name" value="DNA polymerase beta, N-terminal domain-like"/>
    <property type="match status" value="1"/>
</dbReference>
<evidence type="ECO:0000256" key="16">
    <source>
        <dbReference type="ARBA" id="ARBA00035717"/>
    </source>
</evidence>
<dbReference type="PRINTS" id="PR00870">
    <property type="entry name" value="DNAPOLXBETA"/>
</dbReference>
<evidence type="ECO:0000256" key="20">
    <source>
        <dbReference type="ARBA" id="ARBA00045548"/>
    </source>
</evidence>
<evidence type="ECO:0000313" key="26">
    <source>
        <dbReference type="Proteomes" id="UP000179266"/>
    </source>
</evidence>
<protein>
    <recommendedName>
        <fullName evidence="5">DNA polymerase beta</fullName>
        <ecNumber evidence="3">2.7.7.7</ecNumber>
        <ecNumber evidence="4">4.2.99.18</ecNumber>
    </recommendedName>
    <alternativeName>
        <fullName evidence="16">5'-deoxyribose-phosphate lyase</fullName>
    </alternativeName>
    <alternativeName>
        <fullName evidence="17">AP lyase</fullName>
    </alternativeName>
</protein>
<evidence type="ECO:0000256" key="10">
    <source>
        <dbReference type="ARBA" id="ARBA00022705"/>
    </source>
</evidence>
<dbReference type="GO" id="GO:0008270">
    <property type="term" value="F:zinc ion binding"/>
    <property type="evidence" value="ECO:0007669"/>
    <property type="project" value="TreeGrafter"/>
</dbReference>
<dbReference type="SUPFAM" id="SSF89550">
    <property type="entry name" value="PHP domain-like"/>
    <property type="match status" value="1"/>
</dbReference>
<feature type="domain" description="DNA-directed DNA polymerase X" evidence="24">
    <location>
        <begin position="1"/>
        <end position="313"/>
    </location>
</feature>
<evidence type="ECO:0000256" key="14">
    <source>
        <dbReference type="ARBA" id="ARBA00023053"/>
    </source>
</evidence>
<dbReference type="InterPro" id="IPR002054">
    <property type="entry name" value="DNA-dir_DNA_pol_X"/>
</dbReference>
<dbReference type="Pfam" id="PF14520">
    <property type="entry name" value="HHH_5"/>
    <property type="match status" value="1"/>
</dbReference>
<comment type="catalytic activity">
    <reaction evidence="19">
        <text>a 5'-end 2'-deoxyribose-2'-deoxyribonucleotide-DNA = (2E,4S)-4-hydroxypenten-2-al-5-phosphate + a 5'-end 5'-phospho-2'-deoxyribonucleoside-DNA + H(+)</text>
        <dbReference type="Rhea" id="RHEA:76255"/>
        <dbReference type="Rhea" id="RHEA-COMP:13180"/>
        <dbReference type="Rhea" id="RHEA-COMP:18657"/>
        <dbReference type="ChEBI" id="CHEBI:15378"/>
        <dbReference type="ChEBI" id="CHEBI:136412"/>
        <dbReference type="ChEBI" id="CHEBI:195194"/>
        <dbReference type="ChEBI" id="CHEBI:195195"/>
    </reaction>
</comment>
<evidence type="ECO:0000256" key="13">
    <source>
        <dbReference type="ARBA" id="ARBA00022932"/>
    </source>
</evidence>
<feature type="domain" description="Helix-hairpin-helix DNA-binding motif class 1" evidence="22">
    <location>
        <begin position="91"/>
        <end position="110"/>
    </location>
</feature>
<evidence type="ECO:0000256" key="4">
    <source>
        <dbReference type="ARBA" id="ARBA00012720"/>
    </source>
</evidence>
<dbReference type="InterPro" id="IPR010994">
    <property type="entry name" value="RuvA_2-like"/>
</dbReference>
<keyword evidence="14" id="KW-0915">Sodium</keyword>
<dbReference type="Gene3D" id="3.30.460.10">
    <property type="entry name" value="Beta Polymerase, domain 2"/>
    <property type="match status" value="1"/>
</dbReference>
<evidence type="ECO:0000256" key="6">
    <source>
        <dbReference type="ARBA" id="ARBA00022481"/>
    </source>
</evidence>
<evidence type="ECO:0000313" key="25">
    <source>
        <dbReference type="EMBL" id="OGL44061.1"/>
    </source>
</evidence>
<keyword evidence="9" id="KW-0548">Nucleotidyltransferase</keyword>
<dbReference type="NCBIfam" id="NF006375">
    <property type="entry name" value="PRK08609.1"/>
    <property type="match status" value="1"/>
</dbReference>
<dbReference type="AlphaFoldDB" id="A0A1F7RRI9"/>
<evidence type="ECO:0000256" key="5">
    <source>
        <dbReference type="ARBA" id="ARBA00020020"/>
    </source>
</evidence>
<evidence type="ECO:0000256" key="11">
    <source>
        <dbReference type="ARBA" id="ARBA00022763"/>
    </source>
</evidence>
<comment type="function">
    <text evidence="20">Repair polymerase that plays a key role in base-excision repair. During this process, the damaged base is excised by specific DNA glycosylases, the DNA backbone is nicked at the abasic site by an apurinic/apyrimidic (AP) endonuclease, and POLB removes 5'-deoxyribose-phosphate from the preincised AP site acting as a 5'-deoxyribose-phosphate lyase (5'-dRP lyase); through its DNA polymerase activity, it adds one nucleotide to the 3' end of the arising single-nucleotide gap. Conducts 'gap-filling' DNA synthesis in a stepwise distributive fashion rather than in a processive fashion as for other DNA polymerases. It is also able to cleave sugar-phosphate bonds 3' to an intact AP site, acting as an AP lyase.</text>
</comment>
<dbReference type="Pfam" id="PF14716">
    <property type="entry name" value="HHH_8"/>
    <property type="match status" value="1"/>
</dbReference>
<dbReference type="GO" id="GO:0003887">
    <property type="term" value="F:DNA-directed DNA polymerase activity"/>
    <property type="evidence" value="ECO:0007669"/>
    <property type="project" value="UniProtKB-KW"/>
</dbReference>
<dbReference type="InterPro" id="IPR037160">
    <property type="entry name" value="DNA_Pol_thumb_sf"/>
</dbReference>
<dbReference type="PANTHER" id="PTHR36928">
    <property type="entry name" value="PHOSPHATASE YCDX-RELATED"/>
    <property type="match status" value="1"/>
</dbReference>
<name>A0A1F7RRI9_9BACT</name>
<dbReference type="InterPro" id="IPR022311">
    <property type="entry name" value="PolX-like"/>
</dbReference>
<dbReference type="SUPFAM" id="SSF47802">
    <property type="entry name" value="DNA polymerase beta, N-terminal domain-like"/>
    <property type="match status" value="1"/>
</dbReference>
<evidence type="ECO:0000256" key="15">
    <source>
        <dbReference type="ARBA" id="ARBA00023204"/>
    </source>
</evidence>
<keyword evidence="13" id="KW-0239">DNA-directed DNA polymerase</keyword>
<evidence type="ECO:0000256" key="19">
    <source>
        <dbReference type="ARBA" id="ARBA00044678"/>
    </source>
</evidence>
<comment type="cofactor">
    <cofactor evidence="1">
        <name>Mg(2+)</name>
        <dbReference type="ChEBI" id="CHEBI:18420"/>
    </cofactor>
</comment>
<dbReference type="SMART" id="SM00278">
    <property type="entry name" value="HhH1"/>
    <property type="match status" value="3"/>
</dbReference>
<evidence type="ECO:0000256" key="2">
    <source>
        <dbReference type="ARBA" id="ARBA00004496"/>
    </source>
</evidence>
<dbReference type="CDD" id="cd07436">
    <property type="entry name" value="PHP_PolX"/>
    <property type="match status" value="1"/>
</dbReference>
<dbReference type="GO" id="GO:0005829">
    <property type="term" value="C:cytosol"/>
    <property type="evidence" value="ECO:0007669"/>
    <property type="project" value="TreeGrafter"/>
</dbReference>
<dbReference type="EC" id="2.7.7.7" evidence="3"/>
<dbReference type="Pfam" id="PF14791">
    <property type="entry name" value="DNA_pol_B_thumb"/>
    <property type="match status" value="1"/>
</dbReference>
<dbReference type="EMBL" id="MGDD01000242">
    <property type="protein sequence ID" value="OGL44061.1"/>
    <property type="molecule type" value="Genomic_DNA"/>
</dbReference>
<dbReference type="PIRSF" id="PIRSF005047">
    <property type="entry name" value="UCP005047_YshC"/>
    <property type="match status" value="1"/>
</dbReference>
<dbReference type="SMART" id="SM00483">
    <property type="entry name" value="POLXc"/>
    <property type="match status" value="1"/>
</dbReference>
<dbReference type="PANTHER" id="PTHR36928:SF1">
    <property type="entry name" value="PHOSPHATASE YCDX-RELATED"/>
    <property type="match status" value="1"/>
</dbReference>
<dbReference type="Pfam" id="PF02811">
    <property type="entry name" value="PHP"/>
    <property type="match status" value="1"/>
</dbReference>
<comment type="subcellular location">
    <subcellularLocation>
        <location evidence="2">Cytoplasm</location>
    </subcellularLocation>
</comment>
<dbReference type="SMART" id="SM00481">
    <property type="entry name" value="POLIIIAc"/>
    <property type="match status" value="1"/>
</dbReference>
<dbReference type="Gene3D" id="3.30.210.10">
    <property type="entry name" value="DNA polymerase, thumb domain"/>
    <property type="match status" value="1"/>
</dbReference>
<keyword evidence="11" id="KW-0227">DNA damage</keyword>
<dbReference type="InterPro" id="IPR003583">
    <property type="entry name" value="Hlx-hairpin-Hlx_DNA-bd_motif"/>
</dbReference>
<evidence type="ECO:0000259" key="23">
    <source>
        <dbReference type="SMART" id="SM00481"/>
    </source>
</evidence>
<evidence type="ECO:0000256" key="18">
    <source>
        <dbReference type="ARBA" id="ARBA00044632"/>
    </source>
</evidence>
<keyword evidence="10" id="KW-0235">DNA replication</keyword>
<feature type="domain" description="Helix-hairpin-helix DNA-binding motif class 1" evidence="22">
    <location>
        <begin position="51"/>
        <end position="70"/>
    </location>
</feature>
<evidence type="ECO:0000256" key="8">
    <source>
        <dbReference type="ARBA" id="ARBA00022679"/>
    </source>
</evidence>
<dbReference type="InterPro" id="IPR003141">
    <property type="entry name" value="Pol/His_phosphatase_N"/>
</dbReference>
<dbReference type="InterPro" id="IPR050243">
    <property type="entry name" value="PHP_phosphatase"/>
</dbReference>
<evidence type="ECO:0000256" key="12">
    <source>
        <dbReference type="ARBA" id="ARBA00022843"/>
    </source>
</evidence>
<gene>
    <name evidence="25" type="ORF">A2161_14535</name>
</gene>
<dbReference type="SUPFAM" id="SSF81301">
    <property type="entry name" value="Nucleotidyltransferase"/>
    <property type="match status" value="1"/>
</dbReference>
<dbReference type="GO" id="GO:0042578">
    <property type="term" value="F:phosphoric ester hydrolase activity"/>
    <property type="evidence" value="ECO:0007669"/>
    <property type="project" value="TreeGrafter"/>
</dbReference>
<comment type="catalytic activity">
    <reaction evidence="21">
        <text>DNA(n) + a 2'-deoxyribonucleoside 5'-triphosphate = DNA(n+1) + diphosphate</text>
        <dbReference type="Rhea" id="RHEA:22508"/>
        <dbReference type="Rhea" id="RHEA-COMP:17339"/>
        <dbReference type="Rhea" id="RHEA-COMP:17340"/>
        <dbReference type="ChEBI" id="CHEBI:33019"/>
        <dbReference type="ChEBI" id="CHEBI:61560"/>
        <dbReference type="ChEBI" id="CHEBI:173112"/>
        <dbReference type="EC" id="2.7.7.7"/>
    </reaction>
</comment>